<name>A0A915U1N3_9BACT</name>
<dbReference type="Gene3D" id="3.40.50.2000">
    <property type="entry name" value="Glycogen Phosphorylase B"/>
    <property type="match status" value="1"/>
</dbReference>
<dbReference type="EMBL" id="AP024233">
    <property type="protein sequence ID" value="BCO09768.1"/>
    <property type="molecule type" value="Genomic_DNA"/>
</dbReference>
<dbReference type="AlphaFoldDB" id="A0A915U1N3"/>
<keyword evidence="1" id="KW-0808">Transferase</keyword>
<dbReference type="CDD" id="cd03801">
    <property type="entry name" value="GT4_PimA-like"/>
    <property type="match status" value="1"/>
</dbReference>
<evidence type="ECO:0000313" key="1">
    <source>
        <dbReference type="EMBL" id="BCO09768.1"/>
    </source>
</evidence>
<accession>A0A915U1N3</accession>
<dbReference type="Proteomes" id="UP001063350">
    <property type="component" value="Chromosome"/>
</dbReference>
<dbReference type="SUPFAM" id="SSF53756">
    <property type="entry name" value="UDP-Glycosyltransferase/glycogen phosphorylase"/>
    <property type="match status" value="1"/>
</dbReference>
<organism evidence="1 2">
    <name type="scientific">Desulfolithobacter dissulfuricans</name>
    <dbReference type="NCBI Taxonomy" id="2795293"/>
    <lineage>
        <taxon>Bacteria</taxon>
        <taxon>Pseudomonadati</taxon>
        <taxon>Thermodesulfobacteriota</taxon>
        <taxon>Desulfobulbia</taxon>
        <taxon>Desulfobulbales</taxon>
        <taxon>Desulfobulbaceae</taxon>
        <taxon>Desulfolithobacter</taxon>
    </lineage>
</organism>
<dbReference type="RefSeq" id="WP_267926518.1">
    <property type="nucleotide sequence ID" value="NZ_AP024233.1"/>
</dbReference>
<dbReference type="PANTHER" id="PTHR12526">
    <property type="entry name" value="GLYCOSYLTRANSFERASE"/>
    <property type="match status" value="1"/>
</dbReference>
<dbReference type="GO" id="GO:0016740">
    <property type="term" value="F:transferase activity"/>
    <property type="evidence" value="ECO:0007669"/>
    <property type="project" value="UniProtKB-KW"/>
</dbReference>
<dbReference type="Pfam" id="PF13692">
    <property type="entry name" value="Glyco_trans_1_4"/>
    <property type="match status" value="1"/>
</dbReference>
<protein>
    <submittedName>
        <fullName evidence="1">Glycosyl transferase</fullName>
    </submittedName>
</protein>
<dbReference type="KEGG" id="ddu:GF1_21440"/>
<proteinExistence type="predicted"/>
<keyword evidence="2" id="KW-1185">Reference proteome</keyword>
<gene>
    <name evidence="1" type="ORF">GF1_21440</name>
</gene>
<reference evidence="1" key="1">
    <citation type="submission" date="2020-12" db="EMBL/GenBank/DDBJ databases">
        <title>Desulfobium dissulfuricans gen. nov., sp. nov., a novel mesophilic, sulfate-reducing bacterium isolated from a deep-sea hydrothermal vent.</title>
        <authorList>
            <person name="Hashimoto Y."/>
            <person name="Tame A."/>
            <person name="Sawayama S."/>
            <person name="Miyazaki J."/>
            <person name="Takai K."/>
            <person name="Nakagawa S."/>
        </authorList>
    </citation>
    <scope>NUCLEOTIDE SEQUENCE</scope>
    <source>
        <strain evidence="1">GF1</strain>
    </source>
</reference>
<sequence>MIRVAALTQGRFVPSARYRVRQNIGKLKRYDIDVTEYFPFISAYAKVPSGIDSWPGYARLPFVAAWQGMKVLSRCSHVYGTGRYDVTWLQRELLPGRMTLEKFLRQPVVFDVDDAIWLQEKDNGAIRRIAGIAGAVAAGNTYIADWFSAYNKNVVIVPTGIDVDSFRPLEKSENDIFTIGWVGTKINQVYLKDIEAVLSRFMKKYGDARLLVVSDQAPDLPGIRGRSIQFIPWSESMEVQSIQMMDAGIMPLADNEWTRGKCSFKMIQYMACGIPVVVSPVGMNAEVLGRGDVGFGARTDDEWFDALEYLYHNRDAARDMGKRGRAAVCAHFSTDTVSSAMAALFGSVL</sequence>
<evidence type="ECO:0000313" key="2">
    <source>
        <dbReference type="Proteomes" id="UP001063350"/>
    </source>
</evidence>